<dbReference type="InterPro" id="IPR045676">
    <property type="entry name" value="DUF6194"/>
</dbReference>
<reference evidence="2 3" key="1">
    <citation type="journal article" date="2019" name="Int. J. Syst. Evol. Microbiol.">
        <title>The Global Catalogue of Microorganisms (GCM) 10K type strain sequencing project: providing services to taxonomists for standard genome sequencing and annotation.</title>
        <authorList>
            <consortium name="The Broad Institute Genomics Platform"/>
            <consortium name="The Broad Institute Genome Sequencing Center for Infectious Disease"/>
            <person name="Wu L."/>
            <person name="Ma J."/>
        </authorList>
    </citation>
    <scope>NUCLEOTIDE SEQUENCE [LARGE SCALE GENOMIC DNA]</scope>
    <source>
        <strain evidence="2 3">JCM 14902</strain>
    </source>
</reference>
<dbReference type="Pfam" id="PF19694">
    <property type="entry name" value="DUF6194"/>
    <property type="match status" value="1"/>
</dbReference>
<evidence type="ECO:0000313" key="3">
    <source>
        <dbReference type="Proteomes" id="UP001500326"/>
    </source>
</evidence>
<accession>A0ABN2T3K1</accession>
<feature type="domain" description="DUF6194" evidence="1">
    <location>
        <begin position="1"/>
        <end position="151"/>
    </location>
</feature>
<sequence>MSIEQIVDTIRSFEGTLVLAPDESSGFPEIAWGDYFFYYAPDGEVPQNVQPFATIVTKDYPDDTQSQLDGDDRWRVNVHVGRRVFHELTGQDPRTFEWTDFATPDTFMPHPVYGSLGWIAVVSPGEKANGTLLDLLSDAHRDARARTIRRESTGD</sequence>
<comment type="caution">
    <text evidence="2">The sequence shown here is derived from an EMBL/GenBank/DDBJ whole genome shotgun (WGS) entry which is preliminary data.</text>
</comment>
<evidence type="ECO:0000259" key="1">
    <source>
        <dbReference type="Pfam" id="PF19694"/>
    </source>
</evidence>
<organism evidence="2 3">
    <name type="scientific">Microbacterium pumilum</name>
    <dbReference type="NCBI Taxonomy" id="344165"/>
    <lineage>
        <taxon>Bacteria</taxon>
        <taxon>Bacillati</taxon>
        <taxon>Actinomycetota</taxon>
        <taxon>Actinomycetes</taxon>
        <taxon>Micrococcales</taxon>
        <taxon>Microbacteriaceae</taxon>
        <taxon>Microbacterium</taxon>
    </lineage>
</organism>
<protein>
    <submittedName>
        <fullName evidence="2">DUF6194 family protein</fullName>
    </submittedName>
</protein>
<dbReference type="RefSeq" id="WP_344066360.1">
    <property type="nucleotide sequence ID" value="NZ_BAAAOH010000001.1"/>
</dbReference>
<gene>
    <name evidence="2" type="ORF">GCM10009777_38960</name>
</gene>
<evidence type="ECO:0000313" key="2">
    <source>
        <dbReference type="EMBL" id="GAA1997971.1"/>
    </source>
</evidence>
<keyword evidence="3" id="KW-1185">Reference proteome</keyword>
<dbReference type="Proteomes" id="UP001500326">
    <property type="component" value="Unassembled WGS sequence"/>
</dbReference>
<dbReference type="EMBL" id="BAAAOH010000001">
    <property type="protein sequence ID" value="GAA1997971.1"/>
    <property type="molecule type" value="Genomic_DNA"/>
</dbReference>
<name>A0ABN2T3K1_9MICO</name>
<proteinExistence type="predicted"/>